<dbReference type="Proteomes" id="UP000054387">
    <property type="component" value="Unassembled WGS sequence"/>
</dbReference>
<gene>
    <name evidence="3" type="ORF">AUR64_11445</name>
</gene>
<organism evidence="3 4">
    <name type="scientific">Haloprofundus marisrubri</name>
    <dbReference type="NCBI Taxonomy" id="1514971"/>
    <lineage>
        <taxon>Archaea</taxon>
        <taxon>Methanobacteriati</taxon>
        <taxon>Methanobacteriota</taxon>
        <taxon>Stenosarchaea group</taxon>
        <taxon>Halobacteria</taxon>
        <taxon>Halobacteriales</taxon>
        <taxon>Haloferacaceae</taxon>
        <taxon>Haloprofundus</taxon>
    </lineage>
</organism>
<protein>
    <recommendedName>
        <fullName evidence="2">DUF8132 domain-containing protein</fullName>
    </recommendedName>
</protein>
<keyword evidence="1" id="KW-0472">Membrane</keyword>
<dbReference type="AlphaFoldDB" id="A0A0W1RAW7"/>
<proteinExistence type="predicted"/>
<keyword evidence="1" id="KW-1133">Transmembrane helix</keyword>
<dbReference type="EMBL" id="LOPU01000018">
    <property type="protein sequence ID" value="KTG10194.1"/>
    <property type="molecule type" value="Genomic_DNA"/>
</dbReference>
<sequence>MRVAAIPWTILTVVGLVATLSTGFLIVRGPFFGGPTLEPLSLLVAAGGFIAAIIVLALGGSKLARALFV</sequence>
<comment type="caution">
    <text evidence="3">The sequence shown here is derived from an EMBL/GenBank/DDBJ whole genome shotgun (WGS) entry which is preliminary data.</text>
</comment>
<keyword evidence="4" id="KW-1185">Reference proteome</keyword>
<dbReference type="Pfam" id="PF26453">
    <property type="entry name" value="DUF8132"/>
    <property type="match status" value="1"/>
</dbReference>
<evidence type="ECO:0000313" key="3">
    <source>
        <dbReference type="EMBL" id="KTG10194.1"/>
    </source>
</evidence>
<keyword evidence="1" id="KW-0812">Transmembrane</keyword>
<feature type="domain" description="DUF8132" evidence="2">
    <location>
        <begin position="2"/>
        <end position="65"/>
    </location>
</feature>
<reference evidence="3 4" key="1">
    <citation type="submission" date="2015-12" db="EMBL/GenBank/DDBJ databases">
        <title>Haloprofundus marisrubri gen. nov., sp. nov., an extremely halophilic archaeon isolated from the Discovery deep brine-seawater interface in the Red Sea.</title>
        <authorList>
            <person name="Zhang G."/>
            <person name="Stingl U."/>
            <person name="Rashid M."/>
        </authorList>
    </citation>
    <scope>NUCLEOTIDE SEQUENCE [LARGE SCALE GENOMIC DNA]</scope>
    <source>
        <strain evidence="3 4">SB9</strain>
    </source>
</reference>
<dbReference type="RefSeq" id="WP_058581548.1">
    <property type="nucleotide sequence ID" value="NZ_LOPU01000018.1"/>
</dbReference>
<name>A0A0W1RAW7_9EURY</name>
<dbReference type="OrthoDB" id="285323at2157"/>
<feature type="transmembrane region" description="Helical" evidence="1">
    <location>
        <begin position="39"/>
        <end position="59"/>
    </location>
</feature>
<evidence type="ECO:0000313" key="4">
    <source>
        <dbReference type="Proteomes" id="UP000054387"/>
    </source>
</evidence>
<feature type="transmembrane region" description="Helical" evidence="1">
    <location>
        <begin position="6"/>
        <end position="27"/>
    </location>
</feature>
<evidence type="ECO:0000256" key="1">
    <source>
        <dbReference type="SAM" id="Phobius"/>
    </source>
</evidence>
<accession>A0A0W1RAW7</accession>
<dbReference type="InterPro" id="IPR058445">
    <property type="entry name" value="DUF8132"/>
</dbReference>
<evidence type="ECO:0000259" key="2">
    <source>
        <dbReference type="Pfam" id="PF26453"/>
    </source>
</evidence>